<sequence length="737" mass="81586">MRLINVSTLEIQEFCGADIPPYAILSHRWSRDEVTLPEMAVIAKYRLDQQKRIPQLPHPTDKADTVRMLLLSSMLLAFRGHPSPLNRMSTPTAMTKAYPGDDDDSFRALVPSALPHPLQLKAGYAKITYACEQAARDGHRYLWVDTCCIDRSNSAEVSEAINSMFTWYQRAAVCYAYLEDVSKDSREGYRTWKDGFAESVWFTRGWTLQELLAPRNVVFYGKGWKLLGTKSALAKTIEKATKIDELTLLEPRLMHKASVARRMAWAAGRITTRTEDAAYSLLGIFSINMMPLYGEGENAFLRLQEEIIRRSDDHTIFAWGTLGHHDKGVPHYHHFHLMNNSDSDDDDDDDNGSNDGFDHEGMSGGTMGVLAKSPSEFAGMERVAVPAAAKLDATQRGDAVDFAMTNKGLRIKLSLIPVSGAHATSHKTYIGVLDCQNGDDGKNTTSKKQQQADVGSRAGILLAETEMPNVLLRTRTKQRTWVTGKELVGAPRPRVVYIANGAATLLRADQSEEIVWVKAHDLTAPGYDIVDVRARGVGAAHSSHHHWNREFGTLRLAGIADRGVLYQLAAVVFFNKHLQTGFVVRILVDSSSDACFVDLLPPRRPSKKQQSPADTDASTSAAAVLLKEQAQQLWDAPGKIEITNPEVYGAEEEESSWTARALSAAKKSGAAGDRRSPTRGAALQLTNTVTFAEPWEKEYQRTVEAKVSRKRRGVMVLSLSAMLWDAGTSVKKAEDED</sequence>
<name>A0AA40BJ65_9PEZI</name>
<dbReference type="PANTHER" id="PTHR10622:SF10">
    <property type="entry name" value="HET DOMAIN-CONTAINING PROTEIN"/>
    <property type="match status" value="1"/>
</dbReference>
<feature type="compositionally biased region" description="Acidic residues" evidence="1">
    <location>
        <begin position="343"/>
        <end position="352"/>
    </location>
</feature>
<evidence type="ECO:0000259" key="3">
    <source>
        <dbReference type="Pfam" id="PF26640"/>
    </source>
</evidence>
<comment type="caution">
    <text evidence="4">The sequence shown here is derived from an EMBL/GenBank/DDBJ whole genome shotgun (WGS) entry which is preliminary data.</text>
</comment>
<feature type="region of interest" description="Disordered" evidence="1">
    <location>
        <begin position="343"/>
        <end position="365"/>
    </location>
</feature>
<dbReference type="RefSeq" id="XP_060304116.1">
    <property type="nucleotide sequence ID" value="XM_060435816.1"/>
</dbReference>
<feature type="domain" description="DUF8212" evidence="3">
    <location>
        <begin position="298"/>
        <end position="425"/>
    </location>
</feature>
<dbReference type="AlphaFoldDB" id="A0AA40BJ65"/>
<dbReference type="Pfam" id="PF26640">
    <property type="entry name" value="DUF8212"/>
    <property type="match status" value="1"/>
</dbReference>
<evidence type="ECO:0000313" key="4">
    <source>
        <dbReference type="EMBL" id="KAK0735239.1"/>
    </source>
</evidence>
<dbReference type="Pfam" id="PF06985">
    <property type="entry name" value="HET"/>
    <property type="match status" value="1"/>
</dbReference>
<reference evidence="4" key="1">
    <citation type="submission" date="2023-06" db="EMBL/GenBank/DDBJ databases">
        <title>Genome-scale phylogeny and comparative genomics of the fungal order Sordariales.</title>
        <authorList>
            <consortium name="Lawrence Berkeley National Laboratory"/>
            <person name="Hensen N."/>
            <person name="Bonometti L."/>
            <person name="Westerberg I."/>
            <person name="Brannstrom I.O."/>
            <person name="Guillou S."/>
            <person name="Cros-Aarteil S."/>
            <person name="Calhoun S."/>
            <person name="Haridas S."/>
            <person name="Kuo A."/>
            <person name="Mondo S."/>
            <person name="Pangilinan J."/>
            <person name="Riley R."/>
            <person name="LaButti K."/>
            <person name="Andreopoulos B."/>
            <person name="Lipzen A."/>
            <person name="Chen C."/>
            <person name="Yanf M."/>
            <person name="Daum C."/>
            <person name="Ng V."/>
            <person name="Clum A."/>
            <person name="Steindorff A."/>
            <person name="Ohm R."/>
            <person name="Martin F."/>
            <person name="Silar P."/>
            <person name="Natvig D."/>
            <person name="Lalanne C."/>
            <person name="Gautier V."/>
            <person name="Ament-velasquez S.L."/>
            <person name="Kruys A."/>
            <person name="Hutchinson M.I."/>
            <person name="Powell A.J."/>
            <person name="Barry K."/>
            <person name="Miller A.N."/>
            <person name="Grigoriev I.V."/>
            <person name="Debuchy R."/>
            <person name="Gladieux P."/>
            <person name="Thoren M.H."/>
            <person name="Johannesson H."/>
        </authorList>
    </citation>
    <scope>NUCLEOTIDE SEQUENCE</scope>
    <source>
        <strain evidence="4">SMH2392-1A</strain>
    </source>
</reference>
<accession>A0AA40BJ65</accession>
<dbReference type="Proteomes" id="UP001172101">
    <property type="component" value="Unassembled WGS sequence"/>
</dbReference>
<dbReference type="InterPro" id="IPR010730">
    <property type="entry name" value="HET"/>
</dbReference>
<organism evidence="4 5">
    <name type="scientific">Lasiosphaeria miniovina</name>
    <dbReference type="NCBI Taxonomy" id="1954250"/>
    <lineage>
        <taxon>Eukaryota</taxon>
        <taxon>Fungi</taxon>
        <taxon>Dikarya</taxon>
        <taxon>Ascomycota</taxon>
        <taxon>Pezizomycotina</taxon>
        <taxon>Sordariomycetes</taxon>
        <taxon>Sordariomycetidae</taxon>
        <taxon>Sordariales</taxon>
        <taxon>Lasiosphaeriaceae</taxon>
        <taxon>Lasiosphaeria</taxon>
    </lineage>
</organism>
<evidence type="ECO:0000256" key="1">
    <source>
        <dbReference type="SAM" id="MobiDB-lite"/>
    </source>
</evidence>
<proteinExistence type="predicted"/>
<evidence type="ECO:0000259" key="2">
    <source>
        <dbReference type="Pfam" id="PF06985"/>
    </source>
</evidence>
<feature type="domain" description="Heterokaryon incompatibility" evidence="2">
    <location>
        <begin position="127"/>
        <end position="189"/>
    </location>
</feature>
<dbReference type="GeneID" id="85319086"/>
<keyword evidence="5" id="KW-1185">Reference proteome</keyword>
<gene>
    <name evidence="4" type="ORF">B0T26DRAFT_605731</name>
</gene>
<dbReference type="PANTHER" id="PTHR10622">
    <property type="entry name" value="HET DOMAIN-CONTAINING PROTEIN"/>
    <property type="match status" value="1"/>
</dbReference>
<evidence type="ECO:0000313" key="5">
    <source>
        <dbReference type="Proteomes" id="UP001172101"/>
    </source>
</evidence>
<dbReference type="InterPro" id="IPR058525">
    <property type="entry name" value="DUF8212"/>
</dbReference>
<feature type="non-terminal residue" evidence="4">
    <location>
        <position position="1"/>
    </location>
</feature>
<dbReference type="EMBL" id="JAUIRO010000001">
    <property type="protein sequence ID" value="KAK0735239.1"/>
    <property type="molecule type" value="Genomic_DNA"/>
</dbReference>
<protein>
    <submittedName>
        <fullName evidence="4">Heterokaryon incompatibility protein-domain-containing protein</fullName>
    </submittedName>
</protein>